<organism evidence="3 4">
    <name type="scientific">Peptostreptococcus stomatis DSM 17678</name>
    <dbReference type="NCBI Taxonomy" id="596315"/>
    <lineage>
        <taxon>Bacteria</taxon>
        <taxon>Bacillati</taxon>
        <taxon>Bacillota</taxon>
        <taxon>Clostridia</taxon>
        <taxon>Peptostreptococcales</taxon>
        <taxon>Peptostreptococcaceae</taxon>
        <taxon>Peptostreptococcus</taxon>
    </lineage>
</organism>
<keyword evidence="1" id="KW-1133">Transmembrane helix</keyword>
<dbReference type="eggNOG" id="COG1989">
    <property type="taxonomic scope" value="Bacteria"/>
</dbReference>
<feature type="transmembrane region" description="Helical" evidence="1">
    <location>
        <begin position="87"/>
        <end position="107"/>
    </location>
</feature>
<keyword evidence="1" id="KW-0472">Membrane</keyword>
<feature type="domain" description="Prepilin type IV endopeptidase peptidase" evidence="2">
    <location>
        <begin position="63"/>
        <end position="180"/>
    </location>
</feature>
<reference evidence="3 4" key="1">
    <citation type="submission" date="2010-08" db="EMBL/GenBank/DDBJ databases">
        <authorList>
            <person name="Harkins D.M."/>
            <person name="Madupu R."/>
            <person name="Durkin A.S."/>
            <person name="Torralba M."/>
            <person name="Methe B."/>
            <person name="Sutton G.G."/>
            <person name="Nelson K.E."/>
        </authorList>
    </citation>
    <scope>NUCLEOTIDE SEQUENCE [LARGE SCALE GENOMIC DNA]</scope>
    <source>
        <strain evidence="3 4">DSM 17678</strain>
    </source>
</reference>
<comment type="caution">
    <text evidence="3">The sequence shown here is derived from an EMBL/GenBank/DDBJ whole genome shotgun (WGS) entry which is preliminary data.</text>
</comment>
<dbReference type="GO" id="GO:0004190">
    <property type="term" value="F:aspartic-type endopeptidase activity"/>
    <property type="evidence" value="ECO:0007669"/>
    <property type="project" value="InterPro"/>
</dbReference>
<dbReference type="RefSeq" id="WP_007789758.1">
    <property type="nucleotide sequence ID" value="NZ_ADGQ01000056.1"/>
</dbReference>
<dbReference type="Proteomes" id="UP000003244">
    <property type="component" value="Unassembled WGS sequence"/>
</dbReference>
<gene>
    <name evidence="3" type="ORF">HMPREF0634_1574</name>
</gene>
<evidence type="ECO:0000259" key="2">
    <source>
        <dbReference type="Pfam" id="PF01478"/>
    </source>
</evidence>
<feature type="transmembrane region" description="Helical" evidence="1">
    <location>
        <begin position="119"/>
        <end position="138"/>
    </location>
</feature>
<dbReference type="EMBL" id="ADGQ01000056">
    <property type="protein sequence ID" value="EFM64648.1"/>
    <property type="molecule type" value="Genomic_DNA"/>
</dbReference>
<dbReference type="GeneID" id="84800800"/>
<evidence type="ECO:0000313" key="3">
    <source>
        <dbReference type="EMBL" id="EFM64648.1"/>
    </source>
</evidence>
<feature type="transmembrane region" description="Helical" evidence="1">
    <location>
        <begin position="145"/>
        <end position="162"/>
    </location>
</feature>
<dbReference type="STRING" id="596315.HMPREF0634_1574"/>
<keyword evidence="4" id="KW-1185">Reference proteome</keyword>
<keyword evidence="1" id="KW-0812">Transmembrane</keyword>
<protein>
    <submittedName>
        <fullName evidence="3">Peptidase, A24 family</fullName>
    </submittedName>
</protein>
<dbReference type="Gene3D" id="1.20.120.1220">
    <property type="match status" value="1"/>
</dbReference>
<dbReference type="InterPro" id="IPR000045">
    <property type="entry name" value="Prepilin_IV_endopep_pep"/>
</dbReference>
<dbReference type="GO" id="GO:0016020">
    <property type="term" value="C:membrane"/>
    <property type="evidence" value="ECO:0007669"/>
    <property type="project" value="InterPro"/>
</dbReference>
<sequence>MGLVYSGLTCLLLAILTIYLLEDKGIDTGLQERICLFGLISLFILYNSYYGPVEDFLYNCRIIFMVPFLISISIVDARTRWVFDIDVVGGTLVSQLILGLKILEILLDKVNDVDKIGLLLYNNIIGLMLLVGLSYGLYRLTKGIGMGDVLVFAMVGTMGGWMDSLMVFFMSFISAGLYCVVILINGINTGKRDGLIAFTPFISIGFIVTYEVIKLI</sequence>
<name>E0E3G0_9FIRM</name>
<dbReference type="AlphaFoldDB" id="E0E3G0"/>
<evidence type="ECO:0000256" key="1">
    <source>
        <dbReference type="SAM" id="Phobius"/>
    </source>
</evidence>
<dbReference type="OrthoDB" id="1750588at2"/>
<feature type="transmembrane region" description="Helical" evidence="1">
    <location>
        <begin position="56"/>
        <end position="75"/>
    </location>
</feature>
<evidence type="ECO:0000313" key="4">
    <source>
        <dbReference type="Proteomes" id="UP000003244"/>
    </source>
</evidence>
<accession>E0E3G0</accession>
<feature type="transmembrane region" description="Helical" evidence="1">
    <location>
        <begin position="6"/>
        <end position="22"/>
    </location>
</feature>
<dbReference type="Pfam" id="PF01478">
    <property type="entry name" value="Peptidase_A24"/>
    <property type="match status" value="1"/>
</dbReference>
<feature type="transmembrane region" description="Helical" evidence="1">
    <location>
        <begin position="168"/>
        <end position="187"/>
    </location>
</feature>
<proteinExistence type="predicted"/>
<feature type="transmembrane region" description="Helical" evidence="1">
    <location>
        <begin position="194"/>
        <end position="213"/>
    </location>
</feature>
<feature type="transmembrane region" description="Helical" evidence="1">
    <location>
        <begin position="34"/>
        <end position="50"/>
    </location>
</feature>